<dbReference type="Proteomes" id="UP001578633">
    <property type="component" value="Chromosome 2"/>
</dbReference>
<evidence type="ECO:0000313" key="2">
    <source>
        <dbReference type="Proteomes" id="UP001578633"/>
    </source>
</evidence>
<gene>
    <name evidence="1" type="ORF">ACET3X_002543</name>
</gene>
<dbReference type="EMBL" id="JBHGVX010000002">
    <property type="protein sequence ID" value="KAL1798506.1"/>
    <property type="molecule type" value="Genomic_DNA"/>
</dbReference>
<accession>A0ABR3UPV3</accession>
<proteinExistence type="predicted"/>
<reference evidence="1 2" key="1">
    <citation type="submission" date="2024-09" db="EMBL/GenBank/DDBJ databases">
        <title>T2T genomes of carrot and Alternaria dauci and their utility for understanding host-pathogen interaction during carrot leaf blight disease.</title>
        <authorList>
            <person name="Liu W."/>
            <person name="Xu S."/>
            <person name="Ou C."/>
            <person name="Liu X."/>
            <person name="Zhuang F."/>
            <person name="Deng X.W."/>
        </authorList>
    </citation>
    <scope>NUCLEOTIDE SEQUENCE [LARGE SCALE GENOMIC DNA]</scope>
    <source>
        <strain evidence="1 2">A2016</strain>
    </source>
</reference>
<protein>
    <submittedName>
        <fullName evidence="1">Uncharacterized protein</fullName>
    </submittedName>
</protein>
<comment type="caution">
    <text evidence="1">The sequence shown here is derived from an EMBL/GenBank/DDBJ whole genome shotgun (WGS) entry which is preliminary data.</text>
</comment>
<keyword evidence="2" id="KW-1185">Reference proteome</keyword>
<sequence>MLKAVASLSLGPNNCKSVAASASITFHTNTANNKLPQEGYSYILLVSTMPAARPRASFEPVPPRARGMVLTIEFQTAGGDHGVTTSSPVFQDSTPACRFFRRLDLRERRQLCLDLSRKATPMPIC</sequence>
<dbReference type="GeneID" id="96082865"/>
<dbReference type="RefSeq" id="XP_069309090.1">
    <property type="nucleotide sequence ID" value="XM_069449297.1"/>
</dbReference>
<name>A0ABR3UPV3_9PLEO</name>
<evidence type="ECO:0000313" key="1">
    <source>
        <dbReference type="EMBL" id="KAL1798506.1"/>
    </source>
</evidence>
<organism evidence="1 2">
    <name type="scientific">Alternaria dauci</name>
    <dbReference type="NCBI Taxonomy" id="48095"/>
    <lineage>
        <taxon>Eukaryota</taxon>
        <taxon>Fungi</taxon>
        <taxon>Dikarya</taxon>
        <taxon>Ascomycota</taxon>
        <taxon>Pezizomycotina</taxon>
        <taxon>Dothideomycetes</taxon>
        <taxon>Pleosporomycetidae</taxon>
        <taxon>Pleosporales</taxon>
        <taxon>Pleosporineae</taxon>
        <taxon>Pleosporaceae</taxon>
        <taxon>Alternaria</taxon>
        <taxon>Alternaria sect. Porri</taxon>
    </lineage>
</organism>